<evidence type="ECO:0000313" key="8">
    <source>
        <dbReference type="EMBL" id="AEF01886.1"/>
    </source>
</evidence>
<gene>
    <name evidence="6" type="primary">mtnN</name>
    <name evidence="8" type="ordered locus">ambt_01660</name>
</gene>
<dbReference type="CDD" id="cd09008">
    <property type="entry name" value="MTAN"/>
    <property type="match status" value="1"/>
</dbReference>
<comment type="catalytic activity">
    <reaction evidence="6">
        <text>S-adenosyl-L-homocysteine + H2O = S-(5-deoxy-D-ribos-5-yl)-L-homocysteine + adenine</text>
        <dbReference type="Rhea" id="RHEA:17805"/>
        <dbReference type="ChEBI" id="CHEBI:15377"/>
        <dbReference type="ChEBI" id="CHEBI:16708"/>
        <dbReference type="ChEBI" id="CHEBI:57856"/>
        <dbReference type="ChEBI" id="CHEBI:58195"/>
        <dbReference type="EC" id="3.2.2.9"/>
    </reaction>
</comment>
<dbReference type="NCBIfam" id="TIGR01704">
    <property type="entry name" value="MTA_SAH-Nsdase"/>
    <property type="match status" value="1"/>
</dbReference>
<feature type="binding site" evidence="6">
    <location>
        <position position="159"/>
    </location>
    <ligand>
        <name>substrate</name>
    </ligand>
</feature>
<evidence type="ECO:0000256" key="3">
    <source>
        <dbReference type="ARBA" id="ARBA00022801"/>
    </source>
</evidence>
<feature type="binding site" evidence="6">
    <location>
        <begin position="180"/>
        <end position="181"/>
    </location>
    <ligand>
        <name>substrate</name>
    </ligand>
</feature>
<dbReference type="InterPro" id="IPR035994">
    <property type="entry name" value="Nucleoside_phosphorylase_sf"/>
</dbReference>
<evidence type="ECO:0000259" key="7">
    <source>
        <dbReference type="Pfam" id="PF01048"/>
    </source>
</evidence>
<keyword evidence="9" id="KW-1185">Reference proteome</keyword>
<keyword evidence="2 6" id="KW-0028">Amino-acid biosynthesis</keyword>
<dbReference type="InterPro" id="IPR010049">
    <property type="entry name" value="MTA_SAH_Nsdase"/>
</dbReference>
<dbReference type="Gene3D" id="3.40.50.1580">
    <property type="entry name" value="Nucleoside phosphorylase domain"/>
    <property type="match status" value="1"/>
</dbReference>
<proteinExistence type="inferred from homology"/>
<dbReference type="PANTHER" id="PTHR46832">
    <property type="entry name" value="5'-METHYLTHIOADENOSINE/S-ADENOSYLHOMOCYSTEINE NUCLEOSIDASE"/>
    <property type="match status" value="1"/>
</dbReference>
<evidence type="ECO:0000256" key="6">
    <source>
        <dbReference type="HAMAP-Rule" id="MF_01684"/>
    </source>
</evidence>
<dbReference type="AlphaFoldDB" id="F5ZAB6"/>
<comment type="similarity">
    <text evidence="6">Belongs to the PNP/UDP phosphorylase family. MtnN subfamily.</text>
</comment>
<dbReference type="InterPro" id="IPR000845">
    <property type="entry name" value="Nucleoside_phosphorylase_d"/>
</dbReference>
<dbReference type="UniPathway" id="UPA00904">
    <property type="reaction ID" value="UER00871"/>
</dbReference>
<dbReference type="NCBIfam" id="NF004079">
    <property type="entry name" value="PRK05584.1"/>
    <property type="match status" value="1"/>
</dbReference>
<dbReference type="GO" id="GO:0009164">
    <property type="term" value="P:nucleoside catabolic process"/>
    <property type="evidence" value="ECO:0007669"/>
    <property type="project" value="InterPro"/>
</dbReference>
<comment type="function">
    <text evidence="6">Catalyzes the irreversible cleavage of the glycosidic bond in both 5'-methylthioadenosine (MTA) and S-adenosylhomocysteine (SAH/AdoHcy) to adenine and the corresponding thioribose, 5'-methylthioribose and S-ribosylhomocysteine, respectively. Also cleaves 5'-deoxyadenosine, a toxic by-product of radical S-adenosylmethionine (SAM) enzymes, into 5-deoxyribose and adenine.</text>
</comment>
<evidence type="ECO:0000256" key="2">
    <source>
        <dbReference type="ARBA" id="ARBA00022605"/>
    </source>
</evidence>
<dbReference type="FunFam" id="3.40.50.1580:FF:000001">
    <property type="entry name" value="MTA/SAH nucleosidase family protein"/>
    <property type="match status" value="1"/>
</dbReference>
<evidence type="ECO:0000313" key="9">
    <source>
        <dbReference type="Proteomes" id="UP000000683"/>
    </source>
</evidence>
<evidence type="ECO:0000256" key="5">
    <source>
        <dbReference type="ARBA" id="ARBA00050313"/>
    </source>
</evidence>
<feature type="active site" description="Proton acceptor" evidence="6">
    <location>
        <position position="18"/>
    </location>
</feature>
<reference evidence="8 9" key="1">
    <citation type="journal article" date="2011" name="J. Bacteriol.">
        <title>Complete genome sequence of the polycyclic aromatic hydrocarbon-degrading bacterium Alteromonas sp. strain SN2.</title>
        <authorList>
            <person name="Jin H.M."/>
            <person name="Jeong H."/>
            <person name="Moon E.J."/>
            <person name="Math R.K."/>
            <person name="Lee K."/>
            <person name="Kim H.J."/>
            <person name="Jeon C.O."/>
            <person name="Oh T.K."/>
            <person name="Kim J.F."/>
        </authorList>
    </citation>
    <scope>NUCLEOTIDE SEQUENCE [LARGE SCALE GENOMIC DNA]</scope>
    <source>
        <strain evidence="9">JCM 17741 / KACC 18427 / KCTC 11700BP / SN2</strain>
    </source>
</reference>
<dbReference type="Proteomes" id="UP000000683">
    <property type="component" value="Chromosome"/>
</dbReference>
<comment type="pathway">
    <text evidence="1 6">Amino-acid biosynthesis; L-methionine biosynthesis via salvage pathway; S-methyl-5-thio-alpha-D-ribose 1-phosphate from S-methyl-5'-thioadenosine (hydrolase route): step 1/2.</text>
</comment>
<keyword evidence="3 6" id="KW-0378">Hydrolase</keyword>
<dbReference type="GO" id="GO:0008930">
    <property type="term" value="F:methylthioadenosine nucleosidase activity"/>
    <property type="evidence" value="ECO:0007669"/>
    <property type="project" value="UniProtKB-UniRule"/>
</dbReference>
<comment type="catalytic activity">
    <reaction evidence="6">
        <text>S-methyl-5'-thioadenosine + H2O = 5-(methylsulfanyl)-D-ribose + adenine</text>
        <dbReference type="Rhea" id="RHEA:13617"/>
        <dbReference type="ChEBI" id="CHEBI:15377"/>
        <dbReference type="ChEBI" id="CHEBI:16708"/>
        <dbReference type="ChEBI" id="CHEBI:17509"/>
        <dbReference type="ChEBI" id="CHEBI:78440"/>
        <dbReference type="EC" id="3.2.2.9"/>
    </reaction>
</comment>
<dbReference type="EMBL" id="CP002339">
    <property type="protein sequence ID" value="AEF01886.1"/>
    <property type="molecule type" value="Genomic_DNA"/>
</dbReference>
<keyword evidence="4 6" id="KW-0486">Methionine biosynthesis</keyword>
<evidence type="ECO:0000256" key="1">
    <source>
        <dbReference type="ARBA" id="ARBA00004945"/>
    </source>
</evidence>
<comment type="catalytic activity">
    <reaction evidence="5">
        <text>5'-deoxyadenosine + H2O = 5-deoxy-D-ribose + adenine</text>
        <dbReference type="Rhea" id="RHEA:29859"/>
        <dbReference type="ChEBI" id="CHEBI:15377"/>
        <dbReference type="ChEBI" id="CHEBI:16708"/>
        <dbReference type="ChEBI" id="CHEBI:17319"/>
        <dbReference type="ChEBI" id="CHEBI:149540"/>
        <dbReference type="EC" id="3.2.2.9"/>
    </reaction>
    <physiologicalReaction direction="left-to-right" evidence="5">
        <dbReference type="Rhea" id="RHEA:29860"/>
    </physiologicalReaction>
</comment>
<dbReference type="GO" id="GO:0019284">
    <property type="term" value="P:L-methionine salvage from S-adenosylmethionine"/>
    <property type="evidence" value="ECO:0007669"/>
    <property type="project" value="TreeGrafter"/>
</dbReference>
<feature type="binding site" evidence="6">
    <location>
        <position position="84"/>
    </location>
    <ligand>
        <name>substrate</name>
    </ligand>
</feature>
<feature type="domain" description="Nucleoside phosphorylase" evidence="7">
    <location>
        <begin position="8"/>
        <end position="234"/>
    </location>
</feature>
<feature type="active site" description="Proton donor" evidence="6">
    <location>
        <position position="204"/>
    </location>
</feature>
<dbReference type="Pfam" id="PF01048">
    <property type="entry name" value="PNP_UDP_1"/>
    <property type="match status" value="1"/>
</dbReference>
<dbReference type="GO" id="GO:0019509">
    <property type="term" value="P:L-methionine salvage from methylthioadenosine"/>
    <property type="evidence" value="ECO:0007669"/>
    <property type="project" value="UniProtKB-UniRule"/>
</dbReference>
<dbReference type="GO" id="GO:0008782">
    <property type="term" value="F:adenosylhomocysteine nucleosidase activity"/>
    <property type="evidence" value="ECO:0007669"/>
    <property type="project" value="UniProtKB-UniRule"/>
</dbReference>
<sequence>MKETGIKKIGILGAMDEEVALLKASLSNLKETTWKHLTFYEGTLNNVEVVLVKCGIGKVAAALATTVLIEQYAPDVVVNTGSAGGFDKNLNIGDLVIATHVIHHDVDLTHFGYKLGQCAGMPADYRCDNTLIEAAKTATGELENIQSTSGLICTGDSFIGTDEAVEALRESFPDMKAVEMEGAAIAQTCHMLDVPFLVIRSLSDIAGKTSTVSFKEYLDTAAKHSAQLVMAMIKALA</sequence>
<dbReference type="HOGENOM" id="CLU_031248_2_2_6"/>
<dbReference type="PANTHER" id="PTHR46832:SF1">
    <property type="entry name" value="5'-METHYLTHIOADENOSINE_S-ADENOSYLHOMOCYSTEINE NUCLEOSIDASE"/>
    <property type="match status" value="1"/>
</dbReference>
<name>F5ZAB6_ALTNA</name>
<dbReference type="eggNOG" id="COG0775">
    <property type="taxonomic scope" value="Bacteria"/>
</dbReference>
<dbReference type="KEGG" id="alt:ambt_01660"/>
<accession>F5ZAB6</accession>
<dbReference type="SUPFAM" id="SSF53167">
    <property type="entry name" value="Purine and uridine phosphorylases"/>
    <property type="match status" value="1"/>
</dbReference>
<dbReference type="EC" id="3.2.2.9" evidence="6"/>
<organism evidence="8 9">
    <name type="scientific">Alteromonas naphthalenivorans</name>
    <dbReference type="NCBI Taxonomy" id="715451"/>
    <lineage>
        <taxon>Bacteria</taxon>
        <taxon>Pseudomonadati</taxon>
        <taxon>Pseudomonadota</taxon>
        <taxon>Gammaproteobacteria</taxon>
        <taxon>Alteromonadales</taxon>
        <taxon>Alteromonadaceae</taxon>
        <taxon>Alteromonas/Salinimonas group</taxon>
        <taxon>Alteromonas</taxon>
    </lineage>
</organism>
<dbReference type="HAMAP" id="MF_01684">
    <property type="entry name" value="Salvage_MtnN"/>
    <property type="match status" value="1"/>
</dbReference>
<evidence type="ECO:0000256" key="4">
    <source>
        <dbReference type="ARBA" id="ARBA00023167"/>
    </source>
</evidence>
<protein>
    <recommendedName>
        <fullName evidence="6">5'-methylthioadenosine/S-adenosylhomocysteine nucleosidase</fullName>
        <shortName evidence="6">MTA/SAH nucleosidase</shortName>
        <shortName evidence="6">MTAN</shortName>
        <ecNumber evidence="6">3.2.2.9</ecNumber>
    </recommendedName>
    <alternativeName>
        <fullName evidence="6">5'-deoxyadenosine nucleosidase</fullName>
        <shortName evidence="6">DOA nucleosidase</shortName>
        <shortName evidence="6">dAdo nucleosidase</shortName>
    </alternativeName>
    <alternativeName>
        <fullName evidence="6">5'-methylthioadenosine nucleosidase</fullName>
        <shortName evidence="6">MTA nucleosidase</shortName>
    </alternativeName>
    <alternativeName>
        <fullName evidence="6">S-adenosylhomocysteine nucleosidase</fullName>
        <shortName evidence="6">AdoHcy nucleosidase</shortName>
        <shortName evidence="6">SAH nucleosidase</shortName>
        <shortName evidence="6">SRH nucleosidase</shortName>
    </alternativeName>
</protein>
<dbReference type="GO" id="GO:0005829">
    <property type="term" value="C:cytosol"/>
    <property type="evidence" value="ECO:0007669"/>
    <property type="project" value="TreeGrafter"/>
</dbReference>